<dbReference type="InterPro" id="IPR018247">
    <property type="entry name" value="EF_Hand_1_Ca_BS"/>
</dbReference>
<protein>
    <recommendedName>
        <fullName evidence="4">EF-hand domain-containing protein</fullName>
    </recommendedName>
</protein>
<comment type="caution">
    <text evidence="5">The sequence shown here is derived from an EMBL/GenBank/DDBJ whole genome shotgun (WGS) entry which is preliminary data.</text>
</comment>
<keyword evidence="6" id="KW-1185">Reference proteome</keyword>
<sequence length="159" mass="18328">MPPVSRLVFNKYDTDKTGTLDRKEFKELCYSSGHFLSDRELDSAIAVIDRSGDGKISYDEFVSWWSSNSRWGRVELSTEQMATLERCSKYFMYFDKDRSGSLDRNEFSKLHADIKKHFPQKLGTLDSAIAKLDSNGDGIIQFGEYLDWLQIEGVMNLKN</sequence>
<feature type="domain" description="EF-hand" evidence="4">
    <location>
        <begin position="120"/>
        <end position="155"/>
    </location>
</feature>
<dbReference type="InterPro" id="IPR011992">
    <property type="entry name" value="EF-hand-dom_pair"/>
</dbReference>
<gene>
    <name evidence="5" type="ORF">PROFUN_08605</name>
</gene>
<organism evidence="5 6">
    <name type="scientific">Planoprotostelium fungivorum</name>
    <dbReference type="NCBI Taxonomy" id="1890364"/>
    <lineage>
        <taxon>Eukaryota</taxon>
        <taxon>Amoebozoa</taxon>
        <taxon>Evosea</taxon>
        <taxon>Variosea</taxon>
        <taxon>Cavosteliida</taxon>
        <taxon>Cavosteliaceae</taxon>
        <taxon>Planoprotostelium</taxon>
    </lineage>
</organism>
<feature type="domain" description="EF-hand" evidence="4">
    <location>
        <begin position="36"/>
        <end position="71"/>
    </location>
</feature>
<dbReference type="PANTHER" id="PTHR34524:SF6">
    <property type="entry name" value="CALCYPHOSINE LIKE"/>
    <property type="match status" value="1"/>
</dbReference>
<dbReference type="PROSITE" id="PS00018">
    <property type="entry name" value="EF_HAND_1"/>
    <property type="match status" value="4"/>
</dbReference>
<dbReference type="Proteomes" id="UP000241769">
    <property type="component" value="Unassembled WGS sequence"/>
</dbReference>
<evidence type="ECO:0000313" key="5">
    <source>
        <dbReference type="EMBL" id="PRP84008.1"/>
    </source>
</evidence>
<name>A0A2P6NJ69_9EUKA</name>
<evidence type="ECO:0000256" key="3">
    <source>
        <dbReference type="ARBA" id="ARBA00022837"/>
    </source>
</evidence>
<keyword evidence="3" id="KW-0106">Calcium</keyword>
<dbReference type="Gene3D" id="1.10.238.10">
    <property type="entry name" value="EF-hand"/>
    <property type="match status" value="2"/>
</dbReference>
<feature type="domain" description="EF-hand" evidence="4">
    <location>
        <begin position="82"/>
        <end position="117"/>
    </location>
</feature>
<dbReference type="OrthoDB" id="17324at2759"/>
<reference evidence="5 6" key="1">
    <citation type="journal article" date="2018" name="Genome Biol. Evol.">
        <title>Multiple Roots of Fruiting Body Formation in Amoebozoa.</title>
        <authorList>
            <person name="Hillmann F."/>
            <person name="Forbes G."/>
            <person name="Novohradska S."/>
            <person name="Ferling I."/>
            <person name="Riege K."/>
            <person name="Groth M."/>
            <person name="Westermann M."/>
            <person name="Marz M."/>
            <person name="Spaller T."/>
            <person name="Winckler T."/>
            <person name="Schaap P."/>
            <person name="Glockner G."/>
        </authorList>
    </citation>
    <scope>NUCLEOTIDE SEQUENCE [LARGE SCALE GENOMIC DNA]</scope>
    <source>
        <strain evidence="5 6">Jena</strain>
    </source>
</reference>
<evidence type="ECO:0000259" key="4">
    <source>
        <dbReference type="PROSITE" id="PS50222"/>
    </source>
</evidence>
<dbReference type="Pfam" id="PF13499">
    <property type="entry name" value="EF-hand_7"/>
    <property type="match status" value="2"/>
</dbReference>
<dbReference type="PROSITE" id="PS50222">
    <property type="entry name" value="EF_HAND_2"/>
    <property type="match status" value="4"/>
</dbReference>
<dbReference type="SUPFAM" id="SSF47473">
    <property type="entry name" value="EF-hand"/>
    <property type="match status" value="1"/>
</dbReference>
<feature type="domain" description="EF-hand" evidence="4">
    <location>
        <begin position="8"/>
        <end position="35"/>
    </location>
</feature>
<dbReference type="CDD" id="cd00051">
    <property type="entry name" value="EFh"/>
    <property type="match status" value="1"/>
</dbReference>
<dbReference type="InParanoid" id="A0A2P6NJ69"/>
<evidence type="ECO:0000256" key="2">
    <source>
        <dbReference type="ARBA" id="ARBA00022737"/>
    </source>
</evidence>
<dbReference type="InterPro" id="IPR002048">
    <property type="entry name" value="EF_hand_dom"/>
</dbReference>
<dbReference type="GO" id="GO:0005509">
    <property type="term" value="F:calcium ion binding"/>
    <property type="evidence" value="ECO:0007669"/>
    <property type="project" value="InterPro"/>
</dbReference>
<evidence type="ECO:0000256" key="1">
    <source>
        <dbReference type="ARBA" id="ARBA00022723"/>
    </source>
</evidence>
<dbReference type="PANTHER" id="PTHR34524">
    <property type="entry name" value="CALCYPHOSIN"/>
    <property type="match status" value="1"/>
</dbReference>
<dbReference type="SMART" id="SM00054">
    <property type="entry name" value="EFh"/>
    <property type="match status" value="4"/>
</dbReference>
<dbReference type="STRING" id="1890364.A0A2P6NJ69"/>
<keyword evidence="2" id="KW-0677">Repeat</keyword>
<dbReference type="EMBL" id="MDYQ01000071">
    <property type="protein sequence ID" value="PRP84008.1"/>
    <property type="molecule type" value="Genomic_DNA"/>
</dbReference>
<evidence type="ECO:0000313" key="6">
    <source>
        <dbReference type="Proteomes" id="UP000241769"/>
    </source>
</evidence>
<dbReference type="InterPro" id="IPR051581">
    <property type="entry name" value="Ca-bind"/>
</dbReference>
<proteinExistence type="predicted"/>
<keyword evidence="1" id="KW-0479">Metal-binding</keyword>
<accession>A0A2P6NJ69</accession>
<dbReference type="AlphaFoldDB" id="A0A2P6NJ69"/>